<evidence type="ECO:0000256" key="2">
    <source>
        <dbReference type="SAM" id="Phobius"/>
    </source>
</evidence>
<evidence type="ECO:0000259" key="4">
    <source>
        <dbReference type="SMART" id="SM00563"/>
    </source>
</evidence>
<evidence type="ECO:0000256" key="1">
    <source>
        <dbReference type="SAM" id="MobiDB-lite"/>
    </source>
</evidence>
<keyword evidence="2" id="KW-1133">Transmembrane helix</keyword>
<dbReference type="SMART" id="SM00563">
    <property type="entry name" value="PlsC"/>
    <property type="match status" value="1"/>
</dbReference>
<feature type="transmembrane region" description="Helical" evidence="2">
    <location>
        <begin position="707"/>
        <end position="736"/>
    </location>
</feature>
<keyword evidence="3" id="KW-0732">Signal</keyword>
<dbReference type="CDD" id="cd07989">
    <property type="entry name" value="LPLAT_AGPAT-like"/>
    <property type="match status" value="1"/>
</dbReference>
<proteinExistence type="predicted"/>
<dbReference type="AlphaFoldDB" id="A0A2P6TVP4"/>
<feature type="chain" id="PRO_5015121248" evidence="3">
    <location>
        <begin position="18"/>
        <end position="783"/>
    </location>
</feature>
<feature type="compositionally biased region" description="Low complexity" evidence="1">
    <location>
        <begin position="434"/>
        <end position="443"/>
    </location>
</feature>
<comment type="caution">
    <text evidence="5">The sequence shown here is derived from an EMBL/GenBank/DDBJ whole genome shotgun (WGS) entry which is preliminary data.</text>
</comment>
<feature type="region of interest" description="Disordered" evidence="1">
    <location>
        <begin position="762"/>
        <end position="783"/>
    </location>
</feature>
<feature type="compositionally biased region" description="Low complexity" evidence="1">
    <location>
        <begin position="233"/>
        <end position="249"/>
    </location>
</feature>
<name>A0A2P6TVP4_CHLSO</name>
<dbReference type="SUPFAM" id="SSF69593">
    <property type="entry name" value="Glycerol-3-phosphate (1)-acyltransferase"/>
    <property type="match status" value="1"/>
</dbReference>
<keyword evidence="2" id="KW-0472">Membrane</keyword>
<gene>
    <name evidence="5" type="ORF">C2E21_3196</name>
</gene>
<accession>A0A2P6TVP4</accession>
<protein>
    <submittedName>
        <fullName evidence="5">EF hand</fullName>
    </submittedName>
</protein>
<reference evidence="5 6" key="1">
    <citation type="journal article" date="2018" name="Plant J.">
        <title>Genome sequences of Chlorella sorokiniana UTEX 1602 and Micractinium conductrix SAG 241.80: implications to maltose excretion by a green alga.</title>
        <authorList>
            <person name="Arriola M.B."/>
            <person name="Velmurugan N."/>
            <person name="Zhang Y."/>
            <person name="Plunkett M.H."/>
            <person name="Hondzo H."/>
            <person name="Barney B.M."/>
        </authorList>
    </citation>
    <scope>NUCLEOTIDE SEQUENCE [LARGE SCALE GENOMIC DNA]</scope>
    <source>
        <strain evidence="6">UTEX 1602</strain>
    </source>
</reference>
<organism evidence="5 6">
    <name type="scientific">Chlorella sorokiniana</name>
    <name type="common">Freshwater green alga</name>
    <dbReference type="NCBI Taxonomy" id="3076"/>
    <lineage>
        <taxon>Eukaryota</taxon>
        <taxon>Viridiplantae</taxon>
        <taxon>Chlorophyta</taxon>
        <taxon>core chlorophytes</taxon>
        <taxon>Trebouxiophyceae</taxon>
        <taxon>Chlorellales</taxon>
        <taxon>Chlorellaceae</taxon>
        <taxon>Chlorella clade</taxon>
        <taxon>Chlorella</taxon>
    </lineage>
</organism>
<feature type="region of interest" description="Disordered" evidence="1">
    <location>
        <begin position="189"/>
        <end position="253"/>
    </location>
</feature>
<evidence type="ECO:0000256" key="3">
    <source>
        <dbReference type="SAM" id="SignalP"/>
    </source>
</evidence>
<dbReference type="OrthoDB" id="202234at2759"/>
<dbReference type="EMBL" id="LHPG02000005">
    <property type="protein sequence ID" value="PRW58126.1"/>
    <property type="molecule type" value="Genomic_DNA"/>
</dbReference>
<feature type="transmembrane region" description="Helical" evidence="2">
    <location>
        <begin position="742"/>
        <end position="760"/>
    </location>
</feature>
<keyword evidence="6" id="KW-1185">Reference proteome</keyword>
<feature type="signal peptide" evidence="3">
    <location>
        <begin position="1"/>
        <end position="17"/>
    </location>
</feature>
<sequence length="783" mass="82794">MAAVGAALAVPLQVVLALSQSHAQAVALAEVASLGRRLQQLVEIRSVNASAGDLAPLHALCADARNQRDAGLAPLVSLLSQTLAAFGRAEAALAAQQAEALAALAAVGRQLAAHAQESGSEARRLAQHPQTLELAIERQLLSSIQAELAQRAQVIAASSGSPGPLPPFAAALEQLKGEAAAALLHLEQQRAQQAAQQPGQQPGPSEQQPGQQQAQQMQHRPQPLDSEEQRRLQQQQQHMPPAQPWPAAEVGGGVAQGQPAAMLQGGDAQLLASSMQGLAQQLQQLQAVLVGQQQQWQQQQDLQGTGQPSQQHLQPEAPVVAAAAQAVSAGAPTTQGTPAPSLAALLDSQRDSTSPKAVGRPGSAARPATAGAGGSPLAAAMAAASPVPAAGGSGGAEEQLWQLGGDGLQRKRPASQDAERWQQKRSRFGRESQEQQQQEQQRPSAGLLGLPAFLAGVGALFWVFQGAALTGFLKWWRFGPRNDVEAALRFLKAFFRYRAVRLGDRMPCSDRKLVYLANHRGWADFFVDMFVTGARAVPLSRRAVGMAFPAFTSSLLAIRSILLFNRAGVRDTEKFNRWLDEELSQGPQNSLLVYPEGTRSLKDESLPLKRGMLRYAHTRQLPVQVVITAGKEQVLTERRRSMHFGRTLVTGCSEVVESKDHEDFEQFMAAVQALWDDTWAKVHAASPEGLPELEPSFLRMRYSPAQLAGQSLALAGWAAVLATICSLAFFAALAVAVLPGGALLLAALAVWVAASLAAAARPPVPRRGGDAAAASGGAGGKED</sequence>
<keyword evidence="2" id="KW-0812">Transmembrane</keyword>
<feature type="region of interest" description="Disordered" evidence="1">
    <location>
        <begin position="300"/>
        <end position="319"/>
    </location>
</feature>
<evidence type="ECO:0000313" key="5">
    <source>
        <dbReference type="EMBL" id="PRW58126.1"/>
    </source>
</evidence>
<dbReference type="STRING" id="3076.A0A2P6TVP4"/>
<feature type="transmembrane region" description="Helical" evidence="2">
    <location>
        <begin position="447"/>
        <end position="473"/>
    </location>
</feature>
<feature type="compositionally biased region" description="Basic and acidic residues" evidence="1">
    <location>
        <begin position="417"/>
        <end position="433"/>
    </location>
</feature>
<dbReference type="InterPro" id="IPR002123">
    <property type="entry name" value="Plipid/glycerol_acylTrfase"/>
</dbReference>
<dbReference type="Proteomes" id="UP000239899">
    <property type="component" value="Unassembled WGS sequence"/>
</dbReference>
<feature type="region of interest" description="Disordered" evidence="1">
    <location>
        <begin position="348"/>
        <end position="374"/>
    </location>
</feature>
<dbReference type="Pfam" id="PF01553">
    <property type="entry name" value="Acyltransferase"/>
    <property type="match status" value="1"/>
</dbReference>
<feature type="domain" description="Phospholipid/glycerol acyltransferase" evidence="4">
    <location>
        <begin position="513"/>
        <end position="631"/>
    </location>
</feature>
<feature type="compositionally biased region" description="Low complexity" evidence="1">
    <location>
        <begin position="189"/>
        <end position="223"/>
    </location>
</feature>
<feature type="region of interest" description="Disordered" evidence="1">
    <location>
        <begin position="407"/>
        <end position="443"/>
    </location>
</feature>
<dbReference type="GO" id="GO:0016746">
    <property type="term" value="F:acyltransferase activity"/>
    <property type="evidence" value="ECO:0007669"/>
    <property type="project" value="InterPro"/>
</dbReference>
<evidence type="ECO:0000313" key="6">
    <source>
        <dbReference type="Proteomes" id="UP000239899"/>
    </source>
</evidence>